<dbReference type="InterPro" id="IPR036529">
    <property type="entry name" value="KIX_dom_sf"/>
</dbReference>
<dbReference type="InterPro" id="IPR048386">
    <property type="entry name" value="Med15_C"/>
</dbReference>
<keyword evidence="3" id="KW-0804">Transcription</keyword>
<keyword evidence="4" id="KW-0539">Nucleus</keyword>
<feature type="compositionally biased region" description="Low complexity" evidence="5">
    <location>
        <begin position="137"/>
        <end position="148"/>
    </location>
</feature>
<evidence type="ECO:0000259" key="7">
    <source>
        <dbReference type="Pfam" id="PF21539"/>
    </source>
</evidence>
<dbReference type="OrthoDB" id="1896842at2759"/>
<dbReference type="Proteomes" id="UP000235220">
    <property type="component" value="Chromosome 14"/>
</dbReference>
<feature type="compositionally biased region" description="Polar residues" evidence="5">
    <location>
        <begin position="250"/>
        <end position="282"/>
    </location>
</feature>
<sequence>MEVKDWRDRLSPESRERIVRRIMDILKKQIRSSGRDGLSQIKTLSENFEKKIYESATDENDYLKKISVKLLTVEEKIEKLSQSNSLLSKSYSGETTAPRSIQSQVDKHRQSLSLHSYQSQHQLSRSTQNNIAPCGTSSSLPSSGHPLSDLIETPMPNAATEDSNLQRTSRISQMAAEWSVGHGIYSDVSLNNPIQVQGRKHPPQVVVQQNHQQPQKLQLDSCQLPLQPRLLKPLKNEFVSPSHLQVHGQEGQSGQQNDQKLSRPNQMQSCQLSVTQTPFTRPSETQSCVVSDHLQYRQPSCQQSLQPLLMRHPQRQLQKTHQAPVTHKHKSPMRDQIPSISHQQPQSINQNMADTYVTQNQLIGQQHLVPDSLQQQQRLPFLQNKAQNMQQEPLQGQQNNQSSRHHQQLAQQKDFSVLKPQLKLHGKQCGNYTMHQTQVAAEGHTQKTASALLPPQGQQSQPQLPVRELISQSQLEKVQPPPTPSQPDTMEISEASGPLNLTSEKSFANIGDWQEEVYQRVESLKSRYLKQLNGLRHTLTNRLQQQDSAPCPTNTGQLEKINLALNLTIAYLNVPKSKITPSYAEKLDTLQKKILWILQLTGKKSDSSPREGKLFPDIYSVQQLPQPQTQTSEAQQLENHKIPPLQFTKSQSTLAAMQRNNLMFLQHVSKSSSPEPATLHQNTMHLGDHLPASEKGNSVNILQQVAKESLGSPKSISQENLNTLLPISHKNGQQSNVVPLEMSSNTLQNLHMRQTKEQLDVLAQKPELGFQKPNMQQQLVRENHQILPQQAAKPHAHAKRQIQLNEVNEVKVRLGTSVNKSQHQENAVNDSRVKGGMGVKSGRILQNQSGATCSVYSSQHSKPGASVPISSSEVSCHPLAHHCPRIDVQNLPTPLTEAGTCFHSAKSCSALPSSLAQPSMLGNCEKPTFDAPSGLDTGNIRHPHVPGSLGPGQSLAICTPGMSVSPYLEELDTLDGTNCNMPTFNYDQSSVAEQPIKRLINVVNSISSKKLSAAIGDIGSVIGITDWISSSLPANGSRAAIGEDLVAMTKSSLQARYLKGWNDTSGTRKRNRCTDWIASNPSPMNDGFRQWIDLEKPELESSAMSCIKRPRIEVKHALLEEIRKINQQLIDTVVVISDEHTISTAAATGCGEGTIVMCSFTAVAACPNFKSQPVSSQASPIQPLKLLVPASYPHTSPVLLDKMPVGARENHQDLSVKVISKLNSCLRTLSNPFSVGEIARMWDFCVREVVLEYAVQNGGGNFSSKYGTWETCLGAA</sequence>
<organism evidence="8 9">
    <name type="scientific">Juglans regia</name>
    <name type="common">English walnut</name>
    <dbReference type="NCBI Taxonomy" id="51240"/>
    <lineage>
        <taxon>Eukaryota</taxon>
        <taxon>Viridiplantae</taxon>
        <taxon>Streptophyta</taxon>
        <taxon>Embryophyta</taxon>
        <taxon>Tracheophyta</taxon>
        <taxon>Spermatophyta</taxon>
        <taxon>Magnoliopsida</taxon>
        <taxon>eudicotyledons</taxon>
        <taxon>Gunneridae</taxon>
        <taxon>Pentapetalae</taxon>
        <taxon>rosids</taxon>
        <taxon>fabids</taxon>
        <taxon>Fagales</taxon>
        <taxon>Juglandaceae</taxon>
        <taxon>Juglans</taxon>
    </lineage>
</organism>
<evidence type="ECO:0000256" key="2">
    <source>
        <dbReference type="ARBA" id="ARBA00023015"/>
    </source>
</evidence>
<dbReference type="InterPro" id="IPR036546">
    <property type="entry name" value="MED15_KIX"/>
</dbReference>
<feature type="compositionally biased region" description="Low complexity" evidence="5">
    <location>
        <begin position="389"/>
        <end position="402"/>
    </location>
</feature>
<protein>
    <submittedName>
        <fullName evidence="9 10">Mediator of RNA polymerase II transcription subunit 15a-like isoform X1</fullName>
    </submittedName>
</protein>
<evidence type="ECO:0000259" key="6">
    <source>
        <dbReference type="Pfam" id="PF16987"/>
    </source>
</evidence>
<reference evidence="9 10" key="1">
    <citation type="submission" date="2025-04" db="UniProtKB">
        <authorList>
            <consortium name="RefSeq"/>
        </authorList>
    </citation>
    <scope>IDENTIFICATION</scope>
    <source>
        <tissue evidence="9 10">Leaves</tissue>
    </source>
</reference>
<feature type="region of interest" description="Disordered" evidence="5">
    <location>
        <begin position="194"/>
        <end position="213"/>
    </location>
</feature>
<evidence type="ECO:0000256" key="4">
    <source>
        <dbReference type="ARBA" id="ARBA00023242"/>
    </source>
</evidence>
<dbReference type="PANTHER" id="PTHR33137:SF4">
    <property type="entry name" value="MEDIATOR OF RNA POLYMERASE II TRANSCRIPTION SUBUNIT 15A-RELATED"/>
    <property type="match status" value="1"/>
</dbReference>
<name>A0A6P9E2F8_JUGRE</name>
<evidence type="ECO:0000313" key="10">
    <source>
        <dbReference type="RefSeq" id="XP_035541537.1"/>
    </source>
</evidence>
<dbReference type="Pfam" id="PF16987">
    <property type="entry name" value="KIX_2"/>
    <property type="match status" value="1"/>
</dbReference>
<evidence type="ECO:0000313" key="9">
    <source>
        <dbReference type="RefSeq" id="XP_035541536.1"/>
    </source>
</evidence>
<feature type="region of interest" description="Disordered" evidence="5">
    <location>
        <begin position="473"/>
        <end position="500"/>
    </location>
</feature>
<proteinExistence type="predicted"/>
<dbReference type="InterPro" id="IPR044661">
    <property type="entry name" value="MED15a/b/c-like"/>
</dbReference>
<dbReference type="KEGG" id="jre:109012288"/>
<accession>A0A6P9E2F8</accession>
<dbReference type="AlphaFoldDB" id="A0A6P9E2F8"/>
<gene>
    <name evidence="9 10" type="primary">LOC109012288</name>
</gene>
<dbReference type="GO" id="GO:0031490">
    <property type="term" value="F:chromatin DNA binding"/>
    <property type="evidence" value="ECO:0000318"/>
    <property type="project" value="GO_Central"/>
</dbReference>
<dbReference type="PANTHER" id="PTHR33137">
    <property type="entry name" value="MEDIATOR OF RNA POLYMERASE II TRANSCRIPTION SUBUNIT 15A-RELATED"/>
    <property type="match status" value="1"/>
</dbReference>
<dbReference type="Gene3D" id="1.10.246.20">
    <property type="entry name" value="Coactivator CBP, KIX domain"/>
    <property type="match status" value="1"/>
</dbReference>
<dbReference type="GeneID" id="109012288"/>
<feature type="compositionally biased region" description="Low complexity" evidence="5">
    <location>
        <begin position="203"/>
        <end position="213"/>
    </location>
</feature>
<dbReference type="SUPFAM" id="SSF47040">
    <property type="entry name" value="Kix domain of CBP (creb binding protein)"/>
    <property type="match status" value="1"/>
</dbReference>
<keyword evidence="8" id="KW-1185">Reference proteome</keyword>
<feature type="domain" description="Mediator complex subunit 15 KIX" evidence="6">
    <location>
        <begin position="4"/>
        <end position="80"/>
    </location>
</feature>
<feature type="region of interest" description="Disordered" evidence="5">
    <location>
        <begin position="389"/>
        <end position="410"/>
    </location>
</feature>
<feature type="compositionally biased region" description="Low complexity" evidence="5">
    <location>
        <begin position="111"/>
        <end position="126"/>
    </location>
</feature>
<keyword evidence="2" id="KW-0805">Transcription regulation</keyword>
<dbReference type="GO" id="GO:0005634">
    <property type="term" value="C:nucleus"/>
    <property type="evidence" value="ECO:0007669"/>
    <property type="project" value="UniProtKB-SubCell"/>
</dbReference>
<feature type="compositionally biased region" description="Polar residues" evidence="5">
    <location>
        <begin position="93"/>
        <end position="104"/>
    </location>
</feature>
<evidence type="ECO:0000313" key="8">
    <source>
        <dbReference type="Proteomes" id="UP000235220"/>
    </source>
</evidence>
<dbReference type="RefSeq" id="XP_035541537.1">
    <property type="nucleotide sequence ID" value="XM_035685644.1"/>
</dbReference>
<feature type="region of interest" description="Disordered" evidence="5">
    <location>
        <begin position="244"/>
        <end position="282"/>
    </location>
</feature>
<evidence type="ECO:0000256" key="5">
    <source>
        <dbReference type="SAM" id="MobiDB-lite"/>
    </source>
</evidence>
<dbReference type="Pfam" id="PF21539">
    <property type="entry name" value="Med15_C"/>
    <property type="match status" value="1"/>
</dbReference>
<evidence type="ECO:0000256" key="3">
    <source>
        <dbReference type="ARBA" id="ARBA00023163"/>
    </source>
</evidence>
<dbReference type="GO" id="GO:0003713">
    <property type="term" value="F:transcription coactivator activity"/>
    <property type="evidence" value="ECO:0007669"/>
    <property type="project" value="InterPro"/>
</dbReference>
<comment type="subcellular location">
    <subcellularLocation>
        <location evidence="1">Nucleus</location>
    </subcellularLocation>
</comment>
<feature type="region of interest" description="Disordered" evidence="5">
    <location>
        <begin position="89"/>
        <end position="160"/>
    </location>
</feature>
<evidence type="ECO:0000256" key="1">
    <source>
        <dbReference type="ARBA" id="ARBA00004123"/>
    </source>
</evidence>
<dbReference type="RefSeq" id="XP_035541536.1">
    <property type="nucleotide sequence ID" value="XM_035685643.1"/>
</dbReference>
<feature type="domain" description="ARC105/Med15 mediator subunit C-terminal" evidence="7">
    <location>
        <begin position="1178"/>
        <end position="1248"/>
    </location>
</feature>